<feature type="transmembrane region" description="Helical" evidence="5">
    <location>
        <begin position="117"/>
        <end position="139"/>
    </location>
</feature>
<feature type="domain" description="Major facilitator superfamily (MFS) profile" evidence="7">
    <location>
        <begin position="1"/>
        <end position="367"/>
    </location>
</feature>
<feature type="transmembrane region" description="Helical" evidence="5">
    <location>
        <begin position="81"/>
        <end position="105"/>
    </location>
</feature>
<keyword evidence="9" id="KW-1185">Reference proteome</keyword>
<dbReference type="InterPro" id="IPR052714">
    <property type="entry name" value="MFS_Exporter"/>
</dbReference>
<keyword evidence="6" id="KW-0732">Signal</keyword>
<organism evidence="8 9">
    <name type="scientific">Actinomycetospora succinea</name>
    <dbReference type="NCBI Taxonomy" id="663603"/>
    <lineage>
        <taxon>Bacteria</taxon>
        <taxon>Bacillati</taxon>
        <taxon>Actinomycetota</taxon>
        <taxon>Actinomycetes</taxon>
        <taxon>Pseudonocardiales</taxon>
        <taxon>Pseudonocardiaceae</taxon>
        <taxon>Actinomycetospora</taxon>
    </lineage>
</organism>
<dbReference type="EMBL" id="SNYO01000004">
    <property type="protein sequence ID" value="TDQ58429.1"/>
    <property type="molecule type" value="Genomic_DNA"/>
</dbReference>
<dbReference type="InterPro" id="IPR011701">
    <property type="entry name" value="MFS"/>
</dbReference>
<keyword evidence="4 5" id="KW-0472">Membrane</keyword>
<comment type="caution">
    <text evidence="8">The sequence shown here is derived from an EMBL/GenBank/DDBJ whole genome shotgun (WGS) entry which is preliminary data.</text>
</comment>
<evidence type="ECO:0000256" key="1">
    <source>
        <dbReference type="ARBA" id="ARBA00004651"/>
    </source>
</evidence>
<evidence type="ECO:0000256" key="5">
    <source>
        <dbReference type="SAM" id="Phobius"/>
    </source>
</evidence>
<feature type="transmembrane region" description="Helical" evidence="5">
    <location>
        <begin position="343"/>
        <end position="362"/>
    </location>
</feature>
<evidence type="ECO:0000313" key="9">
    <source>
        <dbReference type="Proteomes" id="UP000295705"/>
    </source>
</evidence>
<dbReference type="RefSeq" id="WP_243741745.1">
    <property type="nucleotide sequence ID" value="NZ_BAABHR010000014.1"/>
</dbReference>
<keyword evidence="3 5" id="KW-1133">Transmembrane helix</keyword>
<evidence type="ECO:0000256" key="3">
    <source>
        <dbReference type="ARBA" id="ARBA00022989"/>
    </source>
</evidence>
<protein>
    <submittedName>
        <fullName evidence="8">Putative MFS family arabinose efflux permease</fullName>
    </submittedName>
</protein>
<dbReference type="GO" id="GO:0005886">
    <property type="term" value="C:plasma membrane"/>
    <property type="evidence" value="ECO:0007669"/>
    <property type="project" value="UniProtKB-SubCell"/>
</dbReference>
<feature type="transmembrane region" description="Helical" evidence="5">
    <location>
        <begin position="253"/>
        <end position="272"/>
    </location>
</feature>
<evidence type="ECO:0000313" key="8">
    <source>
        <dbReference type="EMBL" id="TDQ58429.1"/>
    </source>
</evidence>
<dbReference type="InterPro" id="IPR036259">
    <property type="entry name" value="MFS_trans_sf"/>
</dbReference>
<dbReference type="GO" id="GO:0022857">
    <property type="term" value="F:transmembrane transporter activity"/>
    <property type="evidence" value="ECO:0007669"/>
    <property type="project" value="InterPro"/>
</dbReference>
<dbReference type="SUPFAM" id="SSF103473">
    <property type="entry name" value="MFS general substrate transporter"/>
    <property type="match status" value="1"/>
</dbReference>
<feature type="signal peptide" evidence="6">
    <location>
        <begin position="1"/>
        <end position="18"/>
    </location>
</feature>
<sequence length="380" mass="36490">MLAFGGYALLLPLVPVHAAAGGASPAAAGATTGVFMAATVATQLTVPTVLRRTGPRAALILGAVALGVPAALLAGTAALPVLFAVAVVRGIGFGLVTVTGAALVADLAPPSRRGRAIGLYGVALGLPQLVLLSGGVWAYEVLDPTVVLLAGAVMPLVAAVCCARLPTTRAAPRDRTGSLPATVAMPPWTAMVVSAAAAGGVITVLPLWAPSGLAGGTGTAAIALAVLTAGQLAGRGLAGELADRPGARLRTPVPTLAGLAVVALGAAVVAVGGSSAGLAVLAGATLVGLGFGAVQSDTLLALFARAGPTRSGAASTWWNTAYDAGTGLGAAALSAVFGAAGGSAAFVVAALAGLAAAPVVLWSRGARGSRGSERRAPSLE</sequence>
<comment type="subcellular location">
    <subcellularLocation>
        <location evidence="1">Cell membrane</location>
        <topology evidence="1">Multi-pass membrane protein</topology>
    </subcellularLocation>
</comment>
<dbReference type="PANTHER" id="PTHR23531:SF1">
    <property type="entry name" value="QUINOLENE RESISTANCE PROTEIN NORA"/>
    <property type="match status" value="1"/>
</dbReference>
<feature type="transmembrane region" description="Helical" evidence="5">
    <location>
        <begin position="188"/>
        <end position="208"/>
    </location>
</feature>
<dbReference type="AlphaFoldDB" id="A0A4R6VIW2"/>
<dbReference type="InterPro" id="IPR020846">
    <property type="entry name" value="MFS_dom"/>
</dbReference>
<feature type="transmembrane region" description="Helical" evidence="5">
    <location>
        <begin position="145"/>
        <end position="167"/>
    </location>
</feature>
<evidence type="ECO:0000259" key="7">
    <source>
        <dbReference type="PROSITE" id="PS50850"/>
    </source>
</evidence>
<evidence type="ECO:0000256" key="2">
    <source>
        <dbReference type="ARBA" id="ARBA00022692"/>
    </source>
</evidence>
<evidence type="ECO:0000256" key="6">
    <source>
        <dbReference type="SAM" id="SignalP"/>
    </source>
</evidence>
<feature type="transmembrane region" description="Helical" evidence="5">
    <location>
        <begin position="57"/>
        <end position="75"/>
    </location>
</feature>
<dbReference type="Pfam" id="PF07690">
    <property type="entry name" value="MFS_1"/>
    <property type="match status" value="1"/>
</dbReference>
<feature type="transmembrane region" description="Helical" evidence="5">
    <location>
        <begin position="316"/>
        <end position="337"/>
    </location>
</feature>
<name>A0A4R6VIW2_9PSEU</name>
<reference evidence="8 9" key="1">
    <citation type="submission" date="2019-03" db="EMBL/GenBank/DDBJ databases">
        <title>Genomic Encyclopedia of Type Strains, Phase IV (KMG-IV): sequencing the most valuable type-strain genomes for metagenomic binning, comparative biology and taxonomic classification.</title>
        <authorList>
            <person name="Goeker M."/>
        </authorList>
    </citation>
    <scope>NUCLEOTIDE SEQUENCE [LARGE SCALE GENOMIC DNA]</scope>
    <source>
        <strain evidence="8 9">DSM 45775</strain>
    </source>
</reference>
<dbReference type="Gene3D" id="1.20.1250.20">
    <property type="entry name" value="MFS general substrate transporter like domains"/>
    <property type="match status" value="2"/>
</dbReference>
<keyword evidence="2 5" id="KW-0812">Transmembrane</keyword>
<accession>A0A4R6VIW2</accession>
<dbReference type="Proteomes" id="UP000295705">
    <property type="component" value="Unassembled WGS sequence"/>
</dbReference>
<proteinExistence type="predicted"/>
<evidence type="ECO:0000256" key="4">
    <source>
        <dbReference type="ARBA" id="ARBA00023136"/>
    </source>
</evidence>
<feature type="transmembrane region" description="Helical" evidence="5">
    <location>
        <begin position="214"/>
        <end position="233"/>
    </location>
</feature>
<dbReference type="PANTHER" id="PTHR23531">
    <property type="entry name" value="QUINOLENE RESISTANCE PROTEIN NORA"/>
    <property type="match status" value="1"/>
</dbReference>
<feature type="chain" id="PRO_5039411116" evidence="6">
    <location>
        <begin position="19"/>
        <end position="380"/>
    </location>
</feature>
<gene>
    <name evidence="8" type="ORF">EV188_104169</name>
</gene>
<dbReference type="PROSITE" id="PS50850">
    <property type="entry name" value="MFS"/>
    <property type="match status" value="1"/>
</dbReference>
<feature type="transmembrane region" description="Helical" evidence="5">
    <location>
        <begin position="278"/>
        <end position="304"/>
    </location>
</feature>